<sequence length="72" mass="8160">MLKGKIISMDSSEIAKKVEIAFGICLEPFWGAAARPTFLTVRSIILPMLFSPISTYWLSINLLSKIIKFHQF</sequence>
<keyword evidence="2" id="KW-1185">Reference proteome</keyword>
<accession>A0ACB9EU21</accession>
<name>A0ACB9EU21_9ASTR</name>
<gene>
    <name evidence="1" type="ORF">L1987_52765</name>
</gene>
<proteinExistence type="predicted"/>
<reference evidence="2" key="1">
    <citation type="journal article" date="2022" name="Mol. Ecol. Resour.">
        <title>The genomes of chicory, endive, great burdock and yacon provide insights into Asteraceae palaeo-polyploidization history and plant inulin production.</title>
        <authorList>
            <person name="Fan W."/>
            <person name="Wang S."/>
            <person name="Wang H."/>
            <person name="Wang A."/>
            <person name="Jiang F."/>
            <person name="Liu H."/>
            <person name="Zhao H."/>
            <person name="Xu D."/>
            <person name="Zhang Y."/>
        </authorList>
    </citation>
    <scope>NUCLEOTIDE SEQUENCE [LARGE SCALE GENOMIC DNA]</scope>
    <source>
        <strain evidence="2">cv. Yunnan</strain>
    </source>
</reference>
<evidence type="ECO:0000313" key="1">
    <source>
        <dbReference type="EMBL" id="KAI3762337.1"/>
    </source>
</evidence>
<evidence type="ECO:0000313" key="2">
    <source>
        <dbReference type="Proteomes" id="UP001056120"/>
    </source>
</evidence>
<dbReference type="Proteomes" id="UP001056120">
    <property type="component" value="Linkage Group LG17"/>
</dbReference>
<reference evidence="1 2" key="2">
    <citation type="journal article" date="2022" name="Mol. Ecol. Resour.">
        <title>The genomes of chicory, endive, great burdock and yacon provide insights into Asteraceae paleo-polyploidization history and plant inulin production.</title>
        <authorList>
            <person name="Fan W."/>
            <person name="Wang S."/>
            <person name="Wang H."/>
            <person name="Wang A."/>
            <person name="Jiang F."/>
            <person name="Liu H."/>
            <person name="Zhao H."/>
            <person name="Xu D."/>
            <person name="Zhang Y."/>
        </authorList>
    </citation>
    <scope>NUCLEOTIDE SEQUENCE [LARGE SCALE GENOMIC DNA]</scope>
    <source>
        <strain evidence="2">cv. Yunnan</strain>
        <tissue evidence="1">Leaves</tissue>
    </source>
</reference>
<protein>
    <submittedName>
        <fullName evidence="1">Uncharacterized protein</fullName>
    </submittedName>
</protein>
<comment type="caution">
    <text evidence="1">The sequence shown here is derived from an EMBL/GenBank/DDBJ whole genome shotgun (WGS) entry which is preliminary data.</text>
</comment>
<organism evidence="1 2">
    <name type="scientific">Smallanthus sonchifolius</name>
    <dbReference type="NCBI Taxonomy" id="185202"/>
    <lineage>
        <taxon>Eukaryota</taxon>
        <taxon>Viridiplantae</taxon>
        <taxon>Streptophyta</taxon>
        <taxon>Embryophyta</taxon>
        <taxon>Tracheophyta</taxon>
        <taxon>Spermatophyta</taxon>
        <taxon>Magnoliopsida</taxon>
        <taxon>eudicotyledons</taxon>
        <taxon>Gunneridae</taxon>
        <taxon>Pentapetalae</taxon>
        <taxon>asterids</taxon>
        <taxon>campanulids</taxon>
        <taxon>Asterales</taxon>
        <taxon>Asteraceae</taxon>
        <taxon>Asteroideae</taxon>
        <taxon>Heliantheae alliance</taxon>
        <taxon>Millerieae</taxon>
        <taxon>Smallanthus</taxon>
    </lineage>
</organism>
<dbReference type="EMBL" id="CM042034">
    <property type="protein sequence ID" value="KAI3762337.1"/>
    <property type="molecule type" value="Genomic_DNA"/>
</dbReference>